<evidence type="ECO:0000313" key="1">
    <source>
        <dbReference type="EMBL" id="SDV08105.1"/>
    </source>
</evidence>
<dbReference type="AlphaFoldDB" id="A0A1H2NSP2"/>
<name>A0A1H2NSP2_9PSED</name>
<accession>A0A1H2NSP2</accession>
<dbReference type="STRING" id="46679.SAMN05216202_4492"/>
<gene>
    <name evidence="1" type="ORF">SAMN05216202_4492</name>
</gene>
<reference evidence="2" key="1">
    <citation type="submission" date="2016-10" db="EMBL/GenBank/DDBJ databases">
        <authorList>
            <person name="Varghese N."/>
            <person name="Submissions S."/>
        </authorList>
    </citation>
    <scope>NUCLEOTIDE SEQUENCE [LARGE SCALE GENOMIC DNA]</scope>
    <source>
        <strain evidence="2">LMG 2223</strain>
    </source>
</reference>
<dbReference type="EMBL" id="LT629802">
    <property type="protein sequence ID" value="SDV08105.1"/>
    <property type="molecule type" value="Genomic_DNA"/>
</dbReference>
<evidence type="ECO:0000313" key="2">
    <source>
        <dbReference type="Proteomes" id="UP000198600"/>
    </source>
</evidence>
<proteinExistence type="predicted"/>
<protein>
    <submittedName>
        <fullName evidence="1">Uncharacterized protein</fullName>
    </submittedName>
</protein>
<organism evidence="1 2">
    <name type="scientific">Pseudomonas mucidolens</name>
    <dbReference type="NCBI Taxonomy" id="46679"/>
    <lineage>
        <taxon>Bacteria</taxon>
        <taxon>Pseudomonadati</taxon>
        <taxon>Pseudomonadota</taxon>
        <taxon>Gammaproteobacteria</taxon>
        <taxon>Pseudomonadales</taxon>
        <taxon>Pseudomonadaceae</taxon>
        <taxon>Pseudomonas</taxon>
    </lineage>
</organism>
<dbReference type="Proteomes" id="UP000198600">
    <property type="component" value="Chromosome I"/>
</dbReference>
<keyword evidence="2" id="KW-1185">Reference proteome</keyword>
<sequence>MARFKQVFTLSIGMSGVSEKILKRLSVKMLFECYKLFFEERCMGLVIVS</sequence>